<proteinExistence type="predicted"/>
<reference evidence="2" key="2">
    <citation type="submission" date="2019-10" db="EMBL/GenBank/DDBJ databases">
        <title>Conservation and host-specific expression of non-tandemly repeated heterogenous ribosome RNA gene in arbuscular mycorrhizal fungi.</title>
        <authorList>
            <person name="Maeda T."/>
            <person name="Kobayashi Y."/>
            <person name="Nakagawa T."/>
            <person name="Ezawa T."/>
            <person name="Yamaguchi K."/>
            <person name="Bino T."/>
            <person name="Nishimoto Y."/>
            <person name="Shigenobu S."/>
            <person name="Kawaguchi M."/>
        </authorList>
    </citation>
    <scope>NUCLEOTIDE SEQUENCE</scope>
    <source>
        <strain evidence="2">HR1</strain>
    </source>
</reference>
<evidence type="ECO:0000313" key="1">
    <source>
        <dbReference type="EMBL" id="GBB92574.1"/>
    </source>
</evidence>
<sequence length="70" mass="8048">MAEAGKRIRAKANFNIVRWTESNALEISWERIYRGELVWFASWMIDSRVMIGSRQVSPGSLAKLPPVRTL</sequence>
<protein>
    <submittedName>
        <fullName evidence="1">Uncharacterized protein</fullName>
    </submittedName>
</protein>
<dbReference type="Proteomes" id="UP000247702">
    <property type="component" value="Unassembled WGS sequence"/>
</dbReference>
<dbReference type="AlphaFoldDB" id="A0A2Z6R4D9"/>
<gene>
    <name evidence="2" type="ORF">RCL2_000504300</name>
    <name evidence="1" type="ORF">RclHR1_20250002</name>
</gene>
<dbReference type="EMBL" id="BEXD01001142">
    <property type="protein sequence ID" value="GBB92574.1"/>
    <property type="molecule type" value="Genomic_DNA"/>
</dbReference>
<reference evidence="1 3" key="1">
    <citation type="submission" date="2017-11" db="EMBL/GenBank/DDBJ databases">
        <title>The genome of Rhizophagus clarus HR1 reveals common genetic basis of auxotrophy among arbuscular mycorrhizal fungi.</title>
        <authorList>
            <person name="Kobayashi Y."/>
        </authorList>
    </citation>
    <scope>NUCLEOTIDE SEQUENCE [LARGE SCALE GENOMIC DNA]</scope>
    <source>
        <strain evidence="1 3">HR1</strain>
    </source>
</reference>
<organism evidence="1 3">
    <name type="scientific">Rhizophagus clarus</name>
    <dbReference type="NCBI Taxonomy" id="94130"/>
    <lineage>
        <taxon>Eukaryota</taxon>
        <taxon>Fungi</taxon>
        <taxon>Fungi incertae sedis</taxon>
        <taxon>Mucoromycota</taxon>
        <taxon>Glomeromycotina</taxon>
        <taxon>Glomeromycetes</taxon>
        <taxon>Glomerales</taxon>
        <taxon>Glomeraceae</taxon>
        <taxon>Rhizophagus</taxon>
    </lineage>
</organism>
<evidence type="ECO:0000313" key="2">
    <source>
        <dbReference type="EMBL" id="GES77697.1"/>
    </source>
</evidence>
<dbReference type="Proteomes" id="UP000615446">
    <property type="component" value="Unassembled WGS sequence"/>
</dbReference>
<accession>A0A2Z6R4D9</accession>
<keyword evidence="3" id="KW-1185">Reference proteome</keyword>
<dbReference type="EMBL" id="BLAL01000032">
    <property type="protein sequence ID" value="GES77697.1"/>
    <property type="molecule type" value="Genomic_DNA"/>
</dbReference>
<name>A0A2Z6R4D9_9GLOM</name>
<evidence type="ECO:0000313" key="3">
    <source>
        <dbReference type="Proteomes" id="UP000247702"/>
    </source>
</evidence>
<comment type="caution">
    <text evidence="1">The sequence shown here is derived from an EMBL/GenBank/DDBJ whole genome shotgun (WGS) entry which is preliminary data.</text>
</comment>